<protein>
    <recommendedName>
        <fullName evidence="2">Superoxide dismutase [Cu-Zn]</fullName>
        <ecNumber evidence="2">1.15.1.1</ecNumber>
    </recommendedName>
</protein>
<comment type="function">
    <text evidence="2">Destroys radicals which are normally produced within the cells and which are toxic to biological systems.</text>
</comment>
<evidence type="ECO:0000256" key="1">
    <source>
        <dbReference type="ARBA" id="ARBA00010457"/>
    </source>
</evidence>
<dbReference type="InterPro" id="IPR036423">
    <property type="entry name" value="SOD-like_Cu/Zn_dom_sf"/>
</dbReference>
<keyword evidence="2" id="KW-0479">Metal-binding</keyword>
<dbReference type="SUPFAM" id="SSF49329">
    <property type="entry name" value="Cu,Zn superoxide dismutase-like"/>
    <property type="match status" value="1"/>
</dbReference>
<comment type="cofactor">
    <cofactor evidence="2">
        <name>Cu cation</name>
        <dbReference type="ChEBI" id="CHEBI:23378"/>
    </cofactor>
    <text evidence="2">Binds 1 copper ion per subunit.</text>
</comment>
<dbReference type="GO" id="GO:0004784">
    <property type="term" value="F:superoxide dismutase activity"/>
    <property type="evidence" value="ECO:0007669"/>
    <property type="project" value="UniProtKB-EC"/>
</dbReference>
<dbReference type="Gene3D" id="2.60.40.200">
    <property type="entry name" value="Superoxide dismutase, copper/zinc binding domain"/>
    <property type="match status" value="1"/>
</dbReference>
<organism evidence="5 6">
    <name type="scientific">Novacetimonas maltaceti</name>
    <dbReference type="NCBI Taxonomy" id="1203393"/>
    <lineage>
        <taxon>Bacteria</taxon>
        <taxon>Pseudomonadati</taxon>
        <taxon>Pseudomonadota</taxon>
        <taxon>Alphaproteobacteria</taxon>
        <taxon>Acetobacterales</taxon>
        <taxon>Acetobacteraceae</taxon>
        <taxon>Novacetimonas</taxon>
    </lineage>
</organism>
<keyword evidence="6" id="KW-1185">Reference proteome</keyword>
<reference evidence="5 6" key="1">
    <citation type="submission" date="2018-01" db="EMBL/GenBank/DDBJ databases">
        <title>Draft Genome Sequence of Komagataeibacter maltaceti LMG 1529, a Vinegar Producing Acetic Acid Bacterium Isolated from Malt Vinegar Brewery Acetifiers.</title>
        <authorList>
            <person name="Zhang Q."/>
            <person name="Hollensteiner J."/>
            <person name="Poehlein A."/>
            <person name="Daniel R."/>
        </authorList>
    </citation>
    <scope>NUCLEOTIDE SEQUENCE [LARGE SCALE GENOMIC DNA]</scope>
    <source>
        <strain evidence="5 6">LMG 1529</strain>
    </source>
</reference>
<dbReference type="InterPro" id="IPR024134">
    <property type="entry name" value="SOD_Cu/Zn_/chaperone"/>
</dbReference>
<feature type="chain" id="PRO_5015516539" description="Superoxide dismutase [Cu-Zn]" evidence="3">
    <location>
        <begin position="30"/>
        <end position="180"/>
    </location>
</feature>
<dbReference type="AlphaFoldDB" id="A0A2S3W3Y7"/>
<evidence type="ECO:0000259" key="4">
    <source>
        <dbReference type="Pfam" id="PF00080"/>
    </source>
</evidence>
<keyword evidence="3" id="KW-0732">Signal</keyword>
<dbReference type="Proteomes" id="UP000237344">
    <property type="component" value="Unassembled WGS sequence"/>
</dbReference>
<keyword evidence="2" id="KW-0862">Zinc</keyword>
<evidence type="ECO:0000313" key="5">
    <source>
        <dbReference type="EMBL" id="POF63586.1"/>
    </source>
</evidence>
<gene>
    <name evidence="5" type="primary">sodC</name>
    <name evidence="5" type="ORF">KMAL_07660</name>
</gene>
<dbReference type="GO" id="GO:0005507">
    <property type="term" value="F:copper ion binding"/>
    <property type="evidence" value="ECO:0007669"/>
    <property type="project" value="InterPro"/>
</dbReference>
<keyword evidence="2 5" id="KW-0560">Oxidoreductase</keyword>
<dbReference type="Pfam" id="PF00080">
    <property type="entry name" value="Sod_Cu"/>
    <property type="match status" value="1"/>
</dbReference>
<dbReference type="EMBL" id="POTC01000006">
    <property type="protein sequence ID" value="POF63586.1"/>
    <property type="molecule type" value="Genomic_DNA"/>
</dbReference>
<dbReference type="InterPro" id="IPR001424">
    <property type="entry name" value="SOD_Cu_Zn_dom"/>
</dbReference>
<dbReference type="PROSITE" id="PS00332">
    <property type="entry name" value="SOD_CU_ZN_2"/>
    <property type="match status" value="1"/>
</dbReference>
<evidence type="ECO:0000256" key="2">
    <source>
        <dbReference type="RuleBase" id="RU000393"/>
    </source>
</evidence>
<name>A0A2S3W3Y7_9PROT</name>
<dbReference type="PANTHER" id="PTHR10003">
    <property type="entry name" value="SUPEROXIDE DISMUTASE CU-ZN -RELATED"/>
    <property type="match status" value="1"/>
</dbReference>
<evidence type="ECO:0000256" key="3">
    <source>
        <dbReference type="SAM" id="SignalP"/>
    </source>
</evidence>
<dbReference type="NCBIfam" id="NF047632">
    <property type="entry name" value="SodCCaul"/>
    <property type="match status" value="1"/>
</dbReference>
<comment type="catalytic activity">
    <reaction evidence="2">
        <text>2 superoxide + 2 H(+) = H2O2 + O2</text>
        <dbReference type="Rhea" id="RHEA:20696"/>
        <dbReference type="ChEBI" id="CHEBI:15378"/>
        <dbReference type="ChEBI" id="CHEBI:15379"/>
        <dbReference type="ChEBI" id="CHEBI:16240"/>
        <dbReference type="ChEBI" id="CHEBI:18421"/>
        <dbReference type="EC" id="1.15.1.1"/>
    </reaction>
</comment>
<comment type="cofactor">
    <cofactor evidence="2">
        <name>Zn(2+)</name>
        <dbReference type="ChEBI" id="CHEBI:29105"/>
    </cofactor>
    <text evidence="2">Binds 1 zinc ion per subunit.</text>
</comment>
<accession>A0A2S3W3Y7</accession>
<evidence type="ECO:0000313" key="6">
    <source>
        <dbReference type="Proteomes" id="UP000237344"/>
    </source>
</evidence>
<comment type="similarity">
    <text evidence="1 2">Belongs to the Cu-Zn superoxide dismutase family.</text>
</comment>
<dbReference type="RefSeq" id="WP_110094490.1">
    <property type="nucleotide sequence ID" value="NZ_NKUE01000013.1"/>
</dbReference>
<dbReference type="EC" id="1.15.1.1" evidence="2"/>
<comment type="caution">
    <text evidence="5">The sequence shown here is derived from an EMBL/GenBank/DDBJ whole genome shotgun (WGS) entry which is preliminary data.</text>
</comment>
<feature type="domain" description="Superoxide dismutase copper/zinc binding" evidence="4">
    <location>
        <begin position="45"/>
        <end position="179"/>
    </location>
</feature>
<proteinExistence type="inferred from homology"/>
<feature type="signal peptide" evidence="3">
    <location>
        <begin position="1"/>
        <end position="29"/>
    </location>
</feature>
<dbReference type="InterPro" id="IPR018152">
    <property type="entry name" value="SOD_Cu/Zn_BS"/>
</dbReference>
<dbReference type="OrthoDB" id="5431326at2"/>
<keyword evidence="2" id="KW-0186">Copper</keyword>
<sequence length="180" mass="18088">MSPRLRQIAVLACGIAALGTSALPARAHAADTASGTLMGTDGTARGNVQVTAAPHGVILRITAQGLIPGWHGVHFHEKGSCGAPKFTSAGAHVHATTPVVHGLLNANANDAGDLPNIFVGPDGSATVELYSTLVTLNGTDGHPGLLDADGSSLVIHANPDDYRSQPIGGAGDRVACAVIK</sequence>